<protein>
    <submittedName>
        <fullName evidence="2">DUF2829 domain-containing protein</fullName>
    </submittedName>
</protein>
<keyword evidence="3" id="KW-1185">Reference proteome</keyword>
<reference evidence="2 3" key="1">
    <citation type="submission" date="2018-08" db="EMBL/GenBank/DDBJ databases">
        <title>A genome reference for cultivated species of the human gut microbiota.</title>
        <authorList>
            <person name="Zou Y."/>
            <person name="Xue W."/>
            <person name="Luo G."/>
        </authorList>
    </citation>
    <scope>NUCLEOTIDE SEQUENCE [LARGE SCALE GENOMIC DNA]</scope>
    <source>
        <strain evidence="2 3">AF37-2AT</strain>
    </source>
</reference>
<dbReference type="EMBL" id="QVLX01000016">
    <property type="protein sequence ID" value="RGE84458.1"/>
    <property type="molecule type" value="Genomic_DNA"/>
</dbReference>
<dbReference type="Pfam" id="PF11195">
    <property type="entry name" value="Tad2-like"/>
    <property type="match status" value="1"/>
</dbReference>
<dbReference type="RefSeq" id="WP_117493899.1">
    <property type="nucleotide sequence ID" value="NZ_CALBAT010000018.1"/>
</dbReference>
<accession>A0A3E3JYK8</accession>
<gene>
    <name evidence="2" type="ORF">DW016_15485</name>
</gene>
<evidence type="ECO:0000259" key="1">
    <source>
        <dbReference type="Pfam" id="PF11195"/>
    </source>
</evidence>
<sequence>MYIHEAIAKAVKEEKYIERKKFENETAYRKLKIKPTNSSAHCMAYTFDQNEKEVHHCKNWNPSAEDLMANDWELSD</sequence>
<dbReference type="AlphaFoldDB" id="A0A3E3JYK8"/>
<feature type="domain" description="Thoeris anti-defense 2-like" evidence="1">
    <location>
        <begin position="1"/>
        <end position="74"/>
    </location>
</feature>
<name>A0A3E3JYK8_9FIRM</name>
<dbReference type="Proteomes" id="UP000261080">
    <property type="component" value="Unassembled WGS sequence"/>
</dbReference>
<evidence type="ECO:0000313" key="2">
    <source>
        <dbReference type="EMBL" id="RGE84458.1"/>
    </source>
</evidence>
<comment type="caution">
    <text evidence="2">The sequence shown here is derived from an EMBL/GenBank/DDBJ whole genome shotgun (WGS) entry which is preliminary data.</text>
</comment>
<dbReference type="OrthoDB" id="2300997at2"/>
<organism evidence="2 3">
    <name type="scientific">Sellimonas intestinalis</name>
    <dbReference type="NCBI Taxonomy" id="1653434"/>
    <lineage>
        <taxon>Bacteria</taxon>
        <taxon>Bacillati</taxon>
        <taxon>Bacillota</taxon>
        <taxon>Clostridia</taxon>
        <taxon>Lachnospirales</taxon>
        <taxon>Lachnospiraceae</taxon>
        <taxon>Sellimonas</taxon>
    </lineage>
</organism>
<evidence type="ECO:0000313" key="3">
    <source>
        <dbReference type="Proteomes" id="UP000261080"/>
    </source>
</evidence>
<proteinExistence type="predicted"/>
<dbReference type="InterPro" id="IPR021361">
    <property type="entry name" value="Tad2-like_dom"/>
</dbReference>